<feature type="compositionally biased region" description="Polar residues" evidence="1">
    <location>
        <begin position="60"/>
        <end position="81"/>
    </location>
</feature>
<dbReference type="OMA" id="CHECRIS"/>
<accession>G0N1S1</accession>
<proteinExistence type="predicted"/>
<gene>
    <name evidence="2" type="ORF">CAEBREN_05983</name>
</gene>
<dbReference type="OrthoDB" id="5813111at2759"/>
<dbReference type="HOGENOM" id="CLU_1220670_0_0_1"/>
<dbReference type="EMBL" id="GL379828">
    <property type="protein sequence ID" value="EGT50325.1"/>
    <property type="molecule type" value="Genomic_DNA"/>
</dbReference>
<dbReference type="eggNOG" id="ENOG502TI2I">
    <property type="taxonomic scope" value="Eukaryota"/>
</dbReference>
<feature type="region of interest" description="Disordered" evidence="1">
    <location>
        <begin position="26"/>
        <end position="84"/>
    </location>
</feature>
<evidence type="ECO:0000256" key="1">
    <source>
        <dbReference type="SAM" id="MobiDB-lite"/>
    </source>
</evidence>
<sequence length="227" mass="25908">MGSTCEDELCASILLIYCSDNDSPDKFFPADPSLVQAHRDAQNEPKPPPAPPASPESGIATPSTEIPSEFWQSERSSTPSPTFDVPMAEVSMSEDKQDTEIEQELDISQLSISQNSNDEMEFDKKVVTFSMKVDLVEYKPNITNKQFKRFIEKIKKRDKKRRERILNVQRNDDSQETRRRFWPTASGREQLIRKIASTIGITPKSKTYRTISTIARRVKSFTSRIIS</sequence>
<feature type="compositionally biased region" description="Pro residues" evidence="1">
    <location>
        <begin position="45"/>
        <end position="54"/>
    </location>
</feature>
<keyword evidence="3" id="KW-1185">Reference proteome</keyword>
<evidence type="ECO:0000313" key="3">
    <source>
        <dbReference type="Proteomes" id="UP000008068"/>
    </source>
</evidence>
<organism evidence="3">
    <name type="scientific">Caenorhabditis brenneri</name>
    <name type="common">Nematode worm</name>
    <dbReference type="NCBI Taxonomy" id="135651"/>
    <lineage>
        <taxon>Eukaryota</taxon>
        <taxon>Metazoa</taxon>
        <taxon>Ecdysozoa</taxon>
        <taxon>Nematoda</taxon>
        <taxon>Chromadorea</taxon>
        <taxon>Rhabditida</taxon>
        <taxon>Rhabditina</taxon>
        <taxon>Rhabditomorpha</taxon>
        <taxon>Rhabditoidea</taxon>
        <taxon>Rhabditidae</taxon>
        <taxon>Peloderinae</taxon>
        <taxon>Caenorhabditis</taxon>
    </lineage>
</organism>
<dbReference type="InParanoid" id="G0N1S1"/>
<reference evidence="3" key="1">
    <citation type="submission" date="2011-07" db="EMBL/GenBank/DDBJ databases">
        <authorList>
            <consortium name="Caenorhabditis brenneri Sequencing and Analysis Consortium"/>
            <person name="Wilson R.K."/>
        </authorList>
    </citation>
    <scope>NUCLEOTIDE SEQUENCE [LARGE SCALE GENOMIC DNA]</scope>
    <source>
        <strain evidence="3">PB2801</strain>
    </source>
</reference>
<evidence type="ECO:0000313" key="2">
    <source>
        <dbReference type="EMBL" id="EGT50325.1"/>
    </source>
</evidence>
<dbReference type="AlphaFoldDB" id="G0N1S1"/>
<protein>
    <submittedName>
        <fullName evidence="2">Uncharacterized protein</fullName>
    </submittedName>
</protein>
<name>G0N1S1_CAEBE</name>
<dbReference type="FunCoup" id="G0N1S1">
    <property type="interactions" value="3"/>
</dbReference>
<dbReference type="Proteomes" id="UP000008068">
    <property type="component" value="Unassembled WGS sequence"/>
</dbReference>